<evidence type="ECO:0000313" key="8">
    <source>
        <dbReference type="Proteomes" id="UP000030377"/>
    </source>
</evidence>
<accession>A0A0A3YG61</accession>
<sequence length="210" mass="23675">MSGETLDQNAGSSFWKRYWFIIAVVVLAAAILGVIGYNKWKSSQIPVMKQLSDFSLEKVDNTPFHFSDTNGKVRLVAFIFTRCADVCPPTTKNMQKLQEALKAKGMFGKDVALVTVSFDSEHDTADVLRQYAEKFSYDPSGWYFLRGNEKDVAKVTKDFGVGVLKQDDGMYMHTMRTFLVDKDGNMRKAYGMAAEMNLDQIISDMETLAK</sequence>
<evidence type="ECO:0000256" key="3">
    <source>
        <dbReference type="PIRSR" id="PIRSR603782-1"/>
    </source>
</evidence>
<comment type="caution">
    <text evidence="7">The sequence shown here is derived from an EMBL/GenBank/DDBJ whole genome shotgun (WGS) entry which is preliminary data.</text>
</comment>
<dbReference type="CDD" id="cd02968">
    <property type="entry name" value="SCO"/>
    <property type="match status" value="1"/>
</dbReference>
<dbReference type="RefSeq" id="WP_041961182.1">
    <property type="nucleotide sequence ID" value="NZ_JRPN01000240.1"/>
</dbReference>
<dbReference type="GO" id="GO:0046872">
    <property type="term" value="F:metal ion binding"/>
    <property type="evidence" value="ECO:0007669"/>
    <property type="project" value="UniProtKB-KW"/>
</dbReference>
<dbReference type="PANTHER" id="PTHR12151:SF25">
    <property type="entry name" value="LINALOOL DEHYDRATASE_ISOMERASE DOMAIN-CONTAINING PROTEIN"/>
    <property type="match status" value="1"/>
</dbReference>
<keyword evidence="5" id="KW-0812">Transmembrane</keyword>
<evidence type="ECO:0000256" key="2">
    <source>
        <dbReference type="ARBA" id="ARBA00023008"/>
    </source>
</evidence>
<keyword evidence="5" id="KW-0472">Membrane</keyword>
<feature type="binding site" evidence="3">
    <location>
        <position position="173"/>
    </location>
    <ligand>
        <name>Cu cation</name>
        <dbReference type="ChEBI" id="CHEBI:23378"/>
    </ligand>
</feature>
<evidence type="ECO:0000313" key="7">
    <source>
        <dbReference type="EMBL" id="KGT72693.1"/>
    </source>
</evidence>
<organism evidence="7 8">
    <name type="scientific">Bradyrhizobium japonicum</name>
    <dbReference type="NCBI Taxonomy" id="375"/>
    <lineage>
        <taxon>Bacteria</taxon>
        <taxon>Pseudomonadati</taxon>
        <taxon>Pseudomonadota</taxon>
        <taxon>Alphaproteobacteria</taxon>
        <taxon>Hyphomicrobiales</taxon>
        <taxon>Nitrobacteraceae</taxon>
        <taxon>Bradyrhizobium</taxon>
    </lineage>
</organism>
<dbReference type="EMBL" id="JRPN01000240">
    <property type="protein sequence ID" value="KGT72693.1"/>
    <property type="molecule type" value="Genomic_DNA"/>
</dbReference>
<feature type="binding site" evidence="3">
    <location>
        <position position="83"/>
    </location>
    <ligand>
        <name>Cu cation</name>
        <dbReference type="ChEBI" id="CHEBI:23378"/>
    </ligand>
</feature>
<dbReference type="PANTHER" id="PTHR12151">
    <property type="entry name" value="ELECTRON TRANSPORT PROTIN SCO1/SENC FAMILY MEMBER"/>
    <property type="match status" value="1"/>
</dbReference>
<evidence type="ECO:0000256" key="4">
    <source>
        <dbReference type="PIRSR" id="PIRSR603782-2"/>
    </source>
</evidence>
<dbReference type="InterPro" id="IPR036249">
    <property type="entry name" value="Thioredoxin-like_sf"/>
</dbReference>
<evidence type="ECO:0000256" key="1">
    <source>
        <dbReference type="ARBA" id="ARBA00010996"/>
    </source>
</evidence>
<dbReference type="AlphaFoldDB" id="A0A0A3YG61"/>
<dbReference type="Gene3D" id="3.40.30.10">
    <property type="entry name" value="Glutaredoxin"/>
    <property type="match status" value="1"/>
</dbReference>
<dbReference type="InterPro" id="IPR013766">
    <property type="entry name" value="Thioredoxin_domain"/>
</dbReference>
<keyword evidence="5" id="KW-1133">Transmembrane helix</keyword>
<name>A0A0A3YG61_BRAJP</name>
<dbReference type="SUPFAM" id="SSF52833">
    <property type="entry name" value="Thioredoxin-like"/>
    <property type="match status" value="1"/>
</dbReference>
<evidence type="ECO:0000256" key="5">
    <source>
        <dbReference type="SAM" id="Phobius"/>
    </source>
</evidence>
<feature type="disulfide bond" description="Redox-active" evidence="4">
    <location>
        <begin position="83"/>
        <end position="87"/>
    </location>
</feature>
<keyword evidence="2 3" id="KW-0186">Copper</keyword>
<keyword evidence="4" id="KW-1015">Disulfide bond</keyword>
<dbReference type="PROSITE" id="PS51352">
    <property type="entry name" value="THIOREDOXIN_2"/>
    <property type="match status" value="1"/>
</dbReference>
<dbReference type="InterPro" id="IPR003782">
    <property type="entry name" value="SCO1/SenC"/>
</dbReference>
<feature type="binding site" evidence="3">
    <location>
        <position position="87"/>
    </location>
    <ligand>
        <name>Cu cation</name>
        <dbReference type="ChEBI" id="CHEBI:23378"/>
    </ligand>
</feature>
<comment type="similarity">
    <text evidence="1">Belongs to the SCO1/2 family.</text>
</comment>
<proteinExistence type="inferred from homology"/>
<dbReference type="Pfam" id="PF02630">
    <property type="entry name" value="SCO1-SenC"/>
    <property type="match status" value="1"/>
</dbReference>
<reference evidence="7 8" key="1">
    <citation type="submission" date="2014-09" db="EMBL/GenBank/DDBJ databases">
        <title>Draft genome of Bradyrhizobium japonicum Is-34.</title>
        <authorList>
            <person name="Tsurumaru H."/>
            <person name="Yamakawa T."/>
            <person name="Hashimoto S."/>
            <person name="Okizaki K."/>
            <person name="Kanesaki Y."/>
            <person name="Yoshikawa H."/>
            <person name="Yajima S."/>
        </authorList>
    </citation>
    <scope>NUCLEOTIDE SEQUENCE [LARGE SCALE GENOMIC DNA]</scope>
    <source>
        <strain evidence="7 8">Is-34</strain>
    </source>
</reference>
<keyword evidence="3" id="KW-0479">Metal-binding</keyword>
<evidence type="ECO:0000259" key="6">
    <source>
        <dbReference type="PROSITE" id="PS51352"/>
    </source>
</evidence>
<dbReference type="Proteomes" id="UP000030377">
    <property type="component" value="Unassembled WGS sequence"/>
</dbReference>
<feature type="transmembrane region" description="Helical" evidence="5">
    <location>
        <begin position="18"/>
        <end position="38"/>
    </location>
</feature>
<gene>
    <name evidence="7" type="ORF">MA20_48750</name>
</gene>
<feature type="domain" description="Thioredoxin" evidence="6">
    <location>
        <begin position="45"/>
        <end position="210"/>
    </location>
</feature>
<protein>
    <recommendedName>
        <fullName evidence="6">Thioredoxin domain-containing protein</fullName>
    </recommendedName>
</protein>